<proteinExistence type="inferred from homology"/>
<dbReference type="InterPro" id="IPR005137">
    <property type="entry name" value="BtpA"/>
</dbReference>
<keyword evidence="5" id="KW-1185">Reference proteome</keyword>
<dbReference type="NCBIfam" id="TIGR00259">
    <property type="entry name" value="thylakoid_BtpA"/>
    <property type="match status" value="1"/>
</dbReference>
<dbReference type="InterPro" id="IPR018020">
    <property type="entry name" value="OHCU_decarboxylase"/>
</dbReference>
<comment type="similarity">
    <text evidence="1">Belongs to the BtpA family.</text>
</comment>
<evidence type="ECO:0000256" key="1">
    <source>
        <dbReference type="ARBA" id="ARBA00006007"/>
    </source>
</evidence>
<dbReference type="PANTHER" id="PTHR21381">
    <property type="entry name" value="ZGC:162297"/>
    <property type="match status" value="1"/>
</dbReference>
<protein>
    <recommendedName>
        <fullName evidence="3">Oxo-4-hydroxy-4-carboxy-5-ureidoimidazoline decarboxylase domain-containing protein</fullName>
    </recommendedName>
</protein>
<evidence type="ECO:0000313" key="4">
    <source>
        <dbReference type="EMBL" id="KAF6036907.1"/>
    </source>
</evidence>
<dbReference type="Proteomes" id="UP000593567">
    <property type="component" value="Unassembled WGS sequence"/>
</dbReference>
<evidence type="ECO:0000313" key="5">
    <source>
        <dbReference type="Proteomes" id="UP000593567"/>
    </source>
</evidence>
<evidence type="ECO:0000259" key="3">
    <source>
        <dbReference type="Pfam" id="PF09349"/>
    </source>
</evidence>
<comment type="caution">
    <text evidence="4">The sequence shown here is derived from an EMBL/GenBank/DDBJ whole genome shotgun (WGS) entry which is preliminary data.</text>
</comment>
<reference evidence="4" key="1">
    <citation type="submission" date="2020-06" db="EMBL/GenBank/DDBJ databases">
        <title>Draft genome of Bugula neritina, a colonial animal packing powerful symbionts and potential medicines.</title>
        <authorList>
            <person name="Rayko M."/>
        </authorList>
    </citation>
    <scope>NUCLEOTIDE SEQUENCE [LARGE SCALE GENOMIC DNA]</scope>
    <source>
        <strain evidence="4">Kwan_BN1</strain>
    </source>
</reference>
<dbReference type="Pfam" id="PF03437">
    <property type="entry name" value="BtpA"/>
    <property type="match status" value="1"/>
</dbReference>
<gene>
    <name evidence="4" type="ORF">EB796_004785</name>
</gene>
<keyword evidence="2" id="KW-0659">Purine metabolism</keyword>
<dbReference type="SUPFAM" id="SSF51366">
    <property type="entry name" value="Ribulose-phoshate binding barrel"/>
    <property type="match status" value="1"/>
</dbReference>
<organism evidence="4 5">
    <name type="scientific">Bugula neritina</name>
    <name type="common">Brown bryozoan</name>
    <name type="synonym">Sertularia neritina</name>
    <dbReference type="NCBI Taxonomy" id="10212"/>
    <lineage>
        <taxon>Eukaryota</taxon>
        <taxon>Metazoa</taxon>
        <taxon>Spiralia</taxon>
        <taxon>Lophotrochozoa</taxon>
        <taxon>Bryozoa</taxon>
        <taxon>Gymnolaemata</taxon>
        <taxon>Cheilostomatida</taxon>
        <taxon>Flustrina</taxon>
        <taxon>Buguloidea</taxon>
        <taxon>Bugulidae</taxon>
        <taxon>Bugula</taxon>
    </lineage>
</organism>
<dbReference type="Gene3D" id="1.10.3330.10">
    <property type="entry name" value="Oxo-4-hydroxy-4-carboxy-5-ureidoimidazoline decarboxylase"/>
    <property type="match status" value="1"/>
</dbReference>
<dbReference type="GO" id="GO:0006144">
    <property type="term" value="P:purine nucleobase metabolic process"/>
    <property type="evidence" value="ECO:0007669"/>
    <property type="project" value="UniProtKB-KW"/>
</dbReference>
<dbReference type="AlphaFoldDB" id="A0A7J7KF35"/>
<dbReference type="InterPro" id="IPR011060">
    <property type="entry name" value="RibuloseP-bd_barrel"/>
</dbReference>
<dbReference type="InterPro" id="IPR036778">
    <property type="entry name" value="OHCU_decarboxylase_sf"/>
</dbReference>
<accession>A0A7J7KF35</accession>
<evidence type="ECO:0000256" key="2">
    <source>
        <dbReference type="ARBA" id="ARBA00022631"/>
    </source>
</evidence>
<name>A0A7J7KF35_BUGNE</name>
<dbReference type="EMBL" id="VXIV02000649">
    <property type="protein sequence ID" value="KAF6036907.1"/>
    <property type="molecule type" value="Genomic_DNA"/>
</dbReference>
<dbReference type="Pfam" id="PF09349">
    <property type="entry name" value="OHCU_decarbox"/>
    <property type="match status" value="1"/>
</dbReference>
<feature type="domain" description="Oxo-4-hydroxy-4-carboxy-5-ureidoimidazoline decarboxylase" evidence="3">
    <location>
        <begin position="9"/>
        <end position="70"/>
    </location>
</feature>
<dbReference type="OrthoDB" id="10045006at2759"/>
<sequence>MLITEVYKMRFKEFVKLFGNVIERCPLAAAAVWSDLPVRNLESLQTSIEKFVDQLSSAGESCIMNRWAMLLQTKVKPLILGMIHVKALPGSPLHKTKMAEIVSDAVTEAKIYQKHHVDGIIVENMHDRPYLLDKGMGPETICAMTVICNELRGRLPTTPMGVQILSGCNREALAVALATDFDFIRAEGFIYSHIADEGLMNSCAGELLRYRSRIQANHISVLTDIKEKHSSHAITSDLSVEQVARDAEFFLSDGVILTGTSTGISADVEQLKCVKDSISLPVLIGSGVTAKNLSLYSSADALIIGSFFKKEGKWYNEIDEERVASVIAARNRL</sequence>
<dbReference type="SUPFAM" id="SSF158694">
    <property type="entry name" value="UraD-Like"/>
    <property type="match status" value="1"/>
</dbReference>
<dbReference type="PANTHER" id="PTHR21381:SF3">
    <property type="entry name" value="SGC REGION PROTEIN SGCQ-RELATED"/>
    <property type="match status" value="1"/>
</dbReference>